<gene>
    <name evidence="2" type="primary">ydjM</name>
    <name evidence="2" type="ORF">AERO8C_80078</name>
</gene>
<feature type="transmembrane region" description="Helical" evidence="1">
    <location>
        <begin position="5"/>
        <end position="28"/>
    </location>
</feature>
<feature type="transmembrane region" description="Helical" evidence="1">
    <location>
        <begin position="79"/>
        <end position="97"/>
    </location>
</feature>
<dbReference type="AlphaFoldDB" id="A0A653LCL4"/>
<feature type="transmembrane region" description="Helical" evidence="1">
    <location>
        <begin position="117"/>
        <end position="138"/>
    </location>
</feature>
<protein>
    <submittedName>
        <fullName evidence="2">Inner membrane protein YdjM</fullName>
    </submittedName>
</protein>
<dbReference type="Proteomes" id="UP000439123">
    <property type="component" value="Unassembled WGS sequence"/>
</dbReference>
<dbReference type="InterPro" id="IPR007404">
    <property type="entry name" value="YdjM-like"/>
</dbReference>
<dbReference type="Pfam" id="PF04307">
    <property type="entry name" value="YdjM"/>
    <property type="match status" value="1"/>
</dbReference>
<dbReference type="EMBL" id="CABWLC010000021">
    <property type="protein sequence ID" value="VXA89160.1"/>
    <property type="molecule type" value="Genomic_DNA"/>
</dbReference>
<keyword evidence="1" id="KW-0472">Membrane</keyword>
<proteinExistence type="predicted"/>
<organism evidence="2 3">
    <name type="scientific">Aeromonas veronii</name>
    <dbReference type="NCBI Taxonomy" id="654"/>
    <lineage>
        <taxon>Bacteria</taxon>
        <taxon>Pseudomonadati</taxon>
        <taxon>Pseudomonadota</taxon>
        <taxon>Gammaproteobacteria</taxon>
        <taxon>Aeromonadales</taxon>
        <taxon>Aeromonadaceae</taxon>
        <taxon>Aeromonas</taxon>
    </lineage>
</organism>
<dbReference type="PANTHER" id="PTHR35531">
    <property type="entry name" value="INNER MEMBRANE PROTEIN YBCI-RELATED"/>
    <property type="match status" value="1"/>
</dbReference>
<dbReference type="PANTHER" id="PTHR35531:SF1">
    <property type="entry name" value="INNER MEMBRANE PROTEIN YBCI-RELATED"/>
    <property type="match status" value="1"/>
</dbReference>
<name>A0A653LCL4_AERVE</name>
<evidence type="ECO:0000256" key="1">
    <source>
        <dbReference type="SAM" id="Phobius"/>
    </source>
</evidence>
<dbReference type="InterPro" id="IPR016956">
    <property type="entry name" value="YdjM"/>
</dbReference>
<dbReference type="PIRSF" id="PIRSF030780">
    <property type="entry name" value="Md_memb_hyd_prd"/>
    <property type="match status" value="1"/>
</dbReference>
<feature type="transmembrane region" description="Helical" evidence="1">
    <location>
        <begin position="150"/>
        <end position="172"/>
    </location>
</feature>
<keyword evidence="1" id="KW-0812">Transmembrane</keyword>
<keyword evidence="1" id="KW-1133">Transmembrane helix</keyword>
<evidence type="ECO:0000313" key="3">
    <source>
        <dbReference type="Proteomes" id="UP000439123"/>
    </source>
</evidence>
<reference evidence="2 3" key="1">
    <citation type="submission" date="2019-10" db="EMBL/GenBank/DDBJ databases">
        <authorList>
            <person name="Karimi E."/>
        </authorList>
    </citation>
    <scope>NUCLEOTIDE SEQUENCE [LARGE SCALE GENOMIC DNA]</scope>
    <source>
        <strain evidence="2">Aeromonas sp. 8C</strain>
    </source>
</reference>
<sequence>MRRHLVHAVIIMTAQGHLLFSVTCTLIAHKLQLTPALADASLWQTIPAALASALLPDLDHPKSVLGQRLPWISKPLSRLFGHRGFTHSLLAVAAAVWGLNQSLPPDTLPMGVKDALIVGYLSHLLGDWLTPAGIPLFWPIKRRYRLPGWPLRSGGAIETGFCTLTLLVAGWWCGWQL</sequence>
<evidence type="ECO:0000313" key="2">
    <source>
        <dbReference type="EMBL" id="VXA89160.1"/>
    </source>
</evidence>
<accession>A0A653LCL4</accession>